<accession>A0A5U4CUZ6</accession>
<evidence type="ECO:0000313" key="1">
    <source>
        <dbReference type="EMBL" id="EBP8536535.1"/>
    </source>
</evidence>
<keyword evidence="1" id="KW-0540">Nuclease</keyword>
<reference evidence="1" key="1">
    <citation type="submission" date="2018-07" db="EMBL/GenBank/DDBJ databases">
        <authorList>
            <consortium name="PulseNet: The National Subtyping Network for Foodborne Disease Surveillance"/>
            <person name="Tarr C.L."/>
            <person name="Trees E."/>
            <person name="Katz L.S."/>
            <person name="Carleton-Romer H.A."/>
            <person name="Stroika S."/>
            <person name="Kucerova Z."/>
            <person name="Roache K.F."/>
            <person name="Sabol A.L."/>
            <person name="Besser J."/>
            <person name="Gerner-Smidt P."/>
        </authorList>
    </citation>
    <scope>NUCLEOTIDE SEQUENCE</scope>
    <source>
        <strain evidence="1">2015K-0757</strain>
    </source>
</reference>
<dbReference type="GO" id="GO:0004519">
    <property type="term" value="F:endonuclease activity"/>
    <property type="evidence" value="ECO:0007669"/>
    <property type="project" value="UniProtKB-KW"/>
</dbReference>
<dbReference type="EMBL" id="AAGMUQ010000003">
    <property type="protein sequence ID" value="EBP8536535.1"/>
    <property type="molecule type" value="Genomic_DNA"/>
</dbReference>
<dbReference type="Pfam" id="PF09563">
    <property type="entry name" value="RE_LlaJI"/>
    <property type="match status" value="1"/>
</dbReference>
<name>A0A5U4CUZ6_SALER</name>
<keyword evidence="1" id="KW-0255">Endonuclease</keyword>
<protein>
    <submittedName>
        <fullName evidence="1">LlaJI family restriction endonuclease</fullName>
    </submittedName>
</protein>
<comment type="caution">
    <text evidence="1">The sequence shown here is derived from an EMBL/GenBank/DDBJ whole genome shotgun (WGS) entry which is preliminary data.</text>
</comment>
<sequence length="431" mass="49780">MLIFYSDRSNVNILPTDLRGFLTSKGLIVEDDIFIHFVGLVYFGGKPYIFLPRNSDVNAIQQYSTVDKEKISRELLSSIHMYQQSKKKSIDNRDNGEGFIGEENLTLLISLLDDFNLNGLYKRRSRRKIFNAGKINWKKTINSFQAYPSDHSPLYLEYEGIEKRIELDSEISKIHAGIISDISKNLGWLTYSDLAYYENELSLIERSELSTENQLVITKKELDTIYSERDIYLLKSIRKYIKKSSGFDKSDIIIGIREFHGMWEYILGSIFNNREKINSKLAAPVYKISGEFILAPLRGQRTDIVIKIHDNYFIIDAKYYEASNANNAPSLSDIIKQFYYVKSLGLVEKDAKKITNIFIFPGQKGKIESIHMALKEENNNSNIIKTLDEHYPPIFCIYKDPITLINFYANGKKINFIFPDDMNIDSSENDA</sequence>
<proteinExistence type="predicted"/>
<dbReference type="AlphaFoldDB" id="A0A5U4CUZ6"/>
<gene>
    <name evidence="1" type="ORF">AMM99_08025</name>
</gene>
<dbReference type="InterPro" id="IPR018579">
    <property type="entry name" value="Restrct_endonuc_II_LlaJI"/>
</dbReference>
<organism evidence="1">
    <name type="scientific">Salmonella enterica</name>
    <name type="common">Salmonella choleraesuis</name>
    <dbReference type="NCBI Taxonomy" id="28901"/>
    <lineage>
        <taxon>Bacteria</taxon>
        <taxon>Pseudomonadati</taxon>
        <taxon>Pseudomonadota</taxon>
        <taxon>Gammaproteobacteria</taxon>
        <taxon>Enterobacterales</taxon>
        <taxon>Enterobacteriaceae</taxon>
        <taxon>Salmonella</taxon>
    </lineage>
</organism>
<keyword evidence="1" id="KW-0378">Hydrolase</keyword>